<keyword evidence="5" id="KW-1064">Adaptive immunity</keyword>
<sequence>MAVWIKWSFWILMLKTFPLIAWGDEQDHSLKQVLFCQPQSPSPVLLKMFDEEQMFQYNFADKSVVPRIPNLKKWANQDVFSNSSDLAFDIQLCTEAMQNFTQAVVNITPETKGILDIKVFTLHPLTIGKPNTLVCFISNIIPPDLNITWRKNGILLTEGISYTGYFALSNIEYQTFSYLNITPTYTDSYTCNAQEGSTTAVAYWVSEYPTPSEILENVLCYLAIAIGIVFLFLGLLFLFLTWKQHRNGFVVQEMIDCSFENNETATFHYSLTFNRMTVVAYDATRQKFTYCDPYPCIKQIYMVAAGIAKKLNNKPGIVTRMQQEKSKCQAQVKEFWENTMERRVQPSMKVFLPDIVHEGSIPHLVCHVWGFYPADIVVLWLLNDTILVKNYTNAVPVGDWTYQIVALLDMRGSLPENKYTCVVQHSSLQDPMTEDWSYGLTSNQIKKISIATVVFVLGLVTLIAGFVLWRNAKKSGYIPIPGYNEGN</sequence>
<dbReference type="InterPro" id="IPR050160">
    <property type="entry name" value="MHC/Immunoglobulin"/>
</dbReference>
<evidence type="ECO:0000256" key="8">
    <source>
        <dbReference type="ARBA" id="ARBA00023180"/>
    </source>
</evidence>
<keyword evidence="7" id="KW-1015">Disulfide bond</keyword>
<dbReference type="InterPro" id="IPR036179">
    <property type="entry name" value="Ig-like_dom_sf"/>
</dbReference>
<dbReference type="AlphaFoldDB" id="A0A8J1LKM8"/>
<organism evidence="14 15">
    <name type="scientific">Xenopus laevis</name>
    <name type="common">African clawed frog</name>
    <dbReference type="NCBI Taxonomy" id="8355"/>
    <lineage>
        <taxon>Eukaryota</taxon>
        <taxon>Metazoa</taxon>
        <taxon>Chordata</taxon>
        <taxon>Craniata</taxon>
        <taxon>Vertebrata</taxon>
        <taxon>Euteleostomi</taxon>
        <taxon>Amphibia</taxon>
        <taxon>Batrachia</taxon>
        <taxon>Anura</taxon>
        <taxon>Pipoidea</taxon>
        <taxon>Pipidae</taxon>
        <taxon>Xenopodinae</taxon>
        <taxon>Xenopus</taxon>
        <taxon>Xenopus</taxon>
    </lineage>
</organism>
<keyword evidence="6 10" id="KW-0472">Membrane</keyword>
<dbReference type="Pfam" id="PF07654">
    <property type="entry name" value="C1-set"/>
    <property type="match status" value="2"/>
</dbReference>
<dbReference type="GO" id="GO:0050870">
    <property type="term" value="P:positive regulation of T cell activation"/>
    <property type="evidence" value="ECO:0000318"/>
    <property type="project" value="GO_Central"/>
</dbReference>
<evidence type="ECO:0000256" key="4">
    <source>
        <dbReference type="ARBA" id="ARBA00022989"/>
    </source>
</evidence>
<evidence type="ECO:0000259" key="13">
    <source>
        <dbReference type="SMART" id="SM00920"/>
    </source>
</evidence>
<feature type="transmembrane region" description="Helical" evidence="10">
    <location>
        <begin position="221"/>
        <end position="242"/>
    </location>
</feature>
<dbReference type="GO" id="GO:0031902">
    <property type="term" value="C:late endosome membrane"/>
    <property type="evidence" value="ECO:0000318"/>
    <property type="project" value="GO_Central"/>
</dbReference>
<feature type="signal peptide" evidence="11">
    <location>
        <begin position="1"/>
        <end position="23"/>
    </location>
</feature>
<dbReference type="InterPro" id="IPR001003">
    <property type="entry name" value="MHC_II_a_N"/>
</dbReference>
<evidence type="ECO:0000256" key="11">
    <source>
        <dbReference type="SAM" id="SignalP"/>
    </source>
</evidence>
<dbReference type="InterPro" id="IPR014745">
    <property type="entry name" value="MHC_II_a/b_N"/>
</dbReference>
<evidence type="ECO:0000256" key="9">
    <source>
        <dbReference type="ARBA" id="ARBA00023182"/>
    </source>
</evidence>
<keyword evidence="8" id="KW-0325">Glycoprotein</keyword>
<dbReference type="InterPro" id="IPR003597">
    <property type="entry name" value="Ig_C1-set"/>
</dbReference>
<reference evidence="15" key="1">
    <citation type="submission" date="2025-08" db="UniProtKB">
        <authorList>
            <consortium name="RefSeq"/>
        </authorList>
    </citation>
    <scope>IDENTIFICATION</scope>
    <source>
        <strain evidence="15">J_2021</strain>
        <tissue evidence="15">Erythrocytes</tissue>
    </source>
</reference>
<keyword evidence="9" id="KW-0491">MHC II</keyword>
<dbReference type="GO" id="GO:0019886">
    <property type="term" value="P:antigen processing and presentation of exogenous peptide antigen via MHC class II"/>
    <property type="evidence" value="ECO:0000318"/>
    <property type="project" value="GO_Central"/>
</dbReference>
<dbReference type="SUPFAM" id="SSF54452">
    <property type="entry name" value="MHC antigen-recognition domain"/>
    <property type="match status" value="2"/>
</dbReference>
<evidence type="ECO:0000256" key="7">
    <source>
        <dbReference type="ARBA" id="ARBA00023157"/>
    </source>
</evidence>
<dbReference type="SMART" id="SM00407">
    <property type="entry name" value="IGc1"/>
    <property type="match status" value="2"/>
</dbReference>
<dbReference type="CTD" id="399001"/>
<dbReference type="GeneID" id="399001"/>
<evidence type="ECO:0000256" key="1">
    <source>
        <dbReference type="ARBA" id="ARBA00004479"/>
    </source>
</evidence>
<comment type="subcellular location">
    <subcellularLocation>
        <location evidence="1">Membrane</location>
        <topology evidence="1">Single-pass type I membrane protein</topology>
    </subcellularLocation>
</comment>
<dbReference type="PANTHER" id="PTHR19944">
    <property type="entry name" value="MHC CLASS II-RELATED"/>
    <property type="match status" value="1"/>
</dbReference>
<dbReference type="Gene3D" id="2.60.40.10">
    <property type="entry name" value="Immunoglobulins"/>
    <property type="match status" value="2"/>
</dbReference>
<gene>
    <name evidence="15" type="primary">mhc2a.S</name>
    <name evidence="15" type="synonym">mhc2a</name>
</gene>
<feature type="chain" id="PRO_5035172443" evidence="11">
    <location>
        <begin position="24"/>
        <end position="487"/>
    </location>
</feature>
<dbReference type="SMART" id="SM00920">
    <property type="entry name" value="MHC_II_alpha"/>
    <property type="match status" value="1"/>
</dbReference>
<dbReference type="GO" id="GO:0023026">
    <property type="term" value="F:MHC class II protein complex binding"/>
    <property type="evidence" value="ECO:0000318"/>
    <property type="project" value="GO_Central"/>
</dbReference>
<evidence type="ECO:0000313" key="15">
    <source>
        <dbReference type="RefSeq" id="XP_041430077.1"/>
    </source>
</evidence>
<dbReference type="GO" id="GO:0042605">
    <property type="term" value="F:peptide antigen binding"/>
    <property type="evidence" value="ECO:0000318"/>
    <property type="project" value="GO_Central"/>
</dbReference>
<dbReference type="GO" id="GO:0002250">
    <property type="term" value="P:adaptive immune response"/>
    <property type="evidence" value="ECO:0007669"/>
    <property type="project" value="UniProtKB-KW"/>
</dbReference>
<evidence type="ECO:0000256" key="3">
    <source>
        <dbReference type="ARBA" id="ARBA00022859"/>
    </source>
</evidence>
<keyword evidence="2 10" id="KW-0812">Transmembrane</keyword>
<dbReference type="GO" id="GO:0005765">
    <property type="term" value="C:lysosomal membrane"/>
    <property type="evidence" value="ECO:0000318"/>
    <property type="project" value="GO_Central"/>
</dbReference>
<dbReference type="InterPro" id="IPR011162">
    <property type="entry name" value="MHC_I/II-like_Ag-recog"/>
</dbReference>
<evidence type="ECO:0000256" key="6">
    <source>
        <dbReference type="ARBA" id="ARBA00023136"/>
    </source>
</evidence>
<feature type="transmembrane region" description="Helical" evidence="10">
    <location>
        <begin position="448"/>
        <end position="469"/>
    </location>
</feature>
<protein>
    <submittedName>
        <fullName evidence="15">Major histocompatibility complex class II alpha chain precursor S homeolog isoform X1</fullName>
    </submittedName>
</protein>
<evidence type="ECO:0000256" key="2">
    <source>
        <dbReference type="ARBA" id="ARBA00022692"/>
    </source>
</evidence>
<name>A0A8J1LKM8_XENLA</name>
<keyword evidence="14" id="KW-1185">Reference proteome</keyword>
<dbReference type="GO" id="GO:0002503">
    <property type="term" value="P:peptide antigen assembly with MHC class II protein complex"/>
    <property type="evidence" value="ECO:0000318"/>
    <property type="project" value="GO_Central"/>
</dbReference>
<dbReference type="Proteomes" id="UP000186698">
    <property type="component" value="Chromosome 8S"/>
</dbReference>
<proteinExistence type="predicted"/>
<accession>A0A8J1LKM8</accession>
<dbReference type="PROSITE" id="PS00290">
    <property type="entry name" value="IG_MHC"/>
    <property type="match status" value="1"/>
</dbReference>
<dbReference type="Gene3D" id="3.10.320.10">
    <property type="entry name" value="Class II Histocompatibility Antigen, M Beta Chain, Chain B, domain 1"/>
    <property type="match status" value="2"/>
</dbReference>
<evidence type="ECO:0000259" key="12">
    <source>
        <dbReference type="SMART" id="SM00407"/>
    </source>
</evidence>
<dbReference type="InterPro" id="IPR003006">
    <property type="entry name" value="Ig/MHC_CS"/>
</dbReference>
<keyword evidence="4 10" id="KW-1133">Transmembrane helix</keyword>
<dbReference type="SUPFAM" id="SSF48726">
    <property type="entry name" value="Immunoglobulin"/>
    <property type="match status" value="2"/>
</dbReference>
<keyword evidence="3" id="KW-0391">Immunity</keyword>
<feature type="domain" description="MHC class II alpha chain N-terminal" evidence="13">
    <location>
        <begin position="28"/>
        <end position="111"/>
    </location>
</feature>
<dbReference type="PANTHER" id="PTHR19944:SF50">
    <property type="entry name" value="HLA CLASS II HISTOCOMPATIBILITY ANTIGEN, DM ALPHA CHAIN"/>
    <property type="match status" value="1"/>
</dbReference>
<evidence type="ECO:0000256" key="5">
    <source>
        <dbReference type="ARBA" id="ARBA00023130"/>
    </source>
</evidence>
<dbReference type="GO" id="GO:0042613">
    <property type="term" value="C:MHC class II protein complex"/>
    <property type="evidence" value="ECO:0000318"/>
    <property type="project" value="GO_Central"/>
</dbReference>
<evidence type="ECO:0000256" key="10">
    <source>
        <dbReference type="SAM" id="Phobius"/>
    </source>
</evidence>
<dbReference type="OrthoDB" id="8935021at2759"/>
<dbReference type="GO" id="GO:0050778">
    <property type="term" value="P:positive regulation of immune response"/>
    <property type="evidence" value="ECO:0000318"/>
    <property type="project" value="GO_Central"/>
</dbReference>
<evidence type="ECO:0000313" key="14">
    <source>
        <dbReference type="Proteomes" id="UP000186698"/>
    </source>
</evidence>
<feature type="domain" description="Immunoglobulin C1-set" evidence="12">
    <location>
        <begin position="364"/>
        <end position="431"/>
    </location>
</feature>
<dbReference type="CDD" id="cd05767">
    <property type="entry name" value="IgC1_MHC_II_alpha"/>
    <property type="match status" value="1"/>
</dbReference>
<keyword evidence="11" id="KW-0732">Signal</keyword>
<dbReference type="InterPro" id="IPR013783">
    <property type="entry name" value="Ig-like_fold"/>
</dbReference>
<dbReference type="RefSeq" id="XP_041430077.1">
    <property type="nucleotide sequence ID" value="XM_041574143.1"/>
</dbReference>
<feature type="domain" description="Immunoglobulin C1-set" evidence="12">
    <location>
        <begin position="130"/>
        <end position="200"/>
    </location>
</feature>
<dbReference type="Pfam" id="PF00993">
    <property type="entry name" value="MHC_II_alpha"/>
    <property type="match status" value="1"/>
</dbReference>